<dbReference type="EMBL" id="BPWL01000003">
    <property type="protein sequence ID" value="GJJ08064.1"/>
    <property type="molecule type" value="Genomic_DNA"/>
</dbReference>
<accession>A0AAV5A5N5</accession>
<organism evidence="1 2">
    <name type="scientific">Clathrus columnatus</name>
    <dbReference type="NCBI Taxonomy" id="1419009"/>
    <lineage>
        <taxon>Eukaryota</taxon>
        <taxon>Fungi</taxon>
        <taxon>Dikarya</taxon>
        <taxon>Basidiomycota</taxon>
        <taxon>Agaricomycotina</taxon>
        <taxon>Agaricomycetes</taxon>
        <taxon>Phallomycetidae</taxon>
        <taxon>Phallales</taxon>
        <taxon>Clathraceae</taxon>
        <taxon>Clathrus</taxon>
    </lineage>
</organism>
<name>A0AAV5A5N5_9AGAM</name>
<proteinExistence type="predicted"/>
<keyword evidence="2" id="KW-1185">Reference proteome</keyword>
<reference evidence="1" key="1">
    <citation type="submission" date="2021-10" db="EMBL/GenBank/DDBJ databases">
        <title>De novo Genome Assembly of Clathrus columnatus (Basidiomycota, Fungi) Using Illumina and Nanopore Sequence Data.</title>
        <authorList>
            <person name="Ogiso-Tanaka E."/>
            <person name="Itagaki H."/>
            <person name="Hosoya T."/>
            <person name="Hosaka K."/>
        </authorList>
    </citation>
    <scope>NUCLEOTIDE SEQUENCE</scope>
    <source>
        <strain evidence="1">MO-923</strain>
    </source>
</reference>
<comment type="caution">
    <text evidence="1">The sequence shown here is derived from an EMBL/GenBank/DDBJ whole genome shotgun (WGS) entry which is preliminary data.</text>
</comment>
<protein>
    <submittedName>
        <fullName evidence="1">Uncharacterized protein</fullName>
    </submittedName>
</protein>
<evidence type="ECO:0000313" key="1">
    <source>
        <dbReference type="EMBL" id="GJJ08064.1"/>
    </source>
</evidence>
<evidence type="ECO:0000313" key="2">
    <source>
        <dbReference type="Proteomes" id="UP001050691"/>
    </source>
</evidence>
<dbReference type="AlphaFoldDB" id="A0AAV5A5N5"/>
<sequence>MYFPPYFPSDDDYHYRVPLPSSIYPRPNSQDTFPALVDANQTLPSDQRLPVEILTFINNELHTNTVELDYADLRSKWAPVFEFLEIYTLDVATLCVGFDRDRKAFWMSNRDDDERSNEESDICFAASSADLLYRLRCLFPSITIHNKIDNHPLMTWQASLEHNESGIILIFAEHEAWVELFRDGGGGEDFLEDTLQLLNMLFGTVDGKRFSYYHPAVYADLPTPDQRFLAVPGPTQPPPNTINISYYQWDVLFPIPGRAIQESSTFKSLLPLLKYDLKTRIIDLKNGTENLTNIMSSSLLFYRLLCQWCLDTENMDREPITSVWQVGLYHLKHDLVLVFLDDRGLFDIRVEGDATEVMDEIVALVDALFSDHWRHPYDAYLVPGSFR</sequence>
<dbReference type="Proteomes" id="UP001050691">
    <property type="component" value="Unassembled WGS sequence"/>
</dbReference>
<gene>
    <name evidence="1" type="ORF">Clacol_002271</name>
</gene>